<protein>
    <submittedName>
        <fullName evidence="2">Uncharacterized protein</fullName>
    </submittedName>
</protein>
<feature type="transmembrane region" description="Helical" evidence="1">
    <location>
        <begin position="12"/>
        <end position="34"/>
    </location>
</feature>
<sequence length="39" mass="4865">MRKNDYERWIEVVRAILSFHLVLRLVIQVVLWTFRYFGP</sequence>
<gene>
    <name evidence="2" type="ORF">POI8812_03538</name>
</gene>
<keyword evidence="1" id="KW-0472">Membrane</keyword>
<evidence type="ECO:0000256" key="1">
    <source>
        <dbReference type="SAM" id="Phobius"/>
    </source>
</evidence>
<evidence type="ECO:0000313" key="3">
    <source>
        <dbReference type="Proteomes" id="UP000244932"/>
    </source>
</evidence>
<dbReference type="Proteomes" id="UP000244932">
    <property type="component" value="Unassembled WGS sequence"/>
</dbReference>
<dbReference type="EMBL" id="OMKW01000006">
    <property type="protein sequence ID" value="SPF31187.1"/>
    <property type="molecule type" value="Genomic_DNA"/>
</dbReference>
<keyword evidence="1" id="KW-1133">Transmembrane helix</keyword>
<evidence type="ECO:0000313" key="2">
    <source>
        <dbReference type="EMBL" id="SPF31187.1"/>
    </source>
</evidence>
<keyword evidence="3" id="KW-1185">Reference proteome</keyword>
<name>A0A2R8AG61_9RHOB</name>
<organism evidence="2 3">
    <name type="scientific">Pontivivens insulae</name>
    <dbReference type="NCBI Taxonomy" id="1639689"/>
    <lineage>
        <taxon>Bacteria</taxon>
        <taxon>Pseudomonadati</taxon>
        <taxon>Pseudomonadota</taxon>
        <taxon>Alphaproteobacteria</taxon>
        <taxon>Rhodobacterales</taxon>
        <taxon>Paracoccaceae</taxon>
        <taxon>Pontivivens</taxon>
    </lineage>
</organism>
<keyword evidence="1" id="KW-0812">Transmembrane</keyword>
<proteinExistence type="predicted"/>
<dbReference type="AlphaFoldDB" id="A0A2R8AG61"/>
<reference evidence="2 3" key="1">
    <citation type="submission" date="2018-03" db="EMBL/GenBank/DDBJ databases">
        <authorList>
            <person name="Keele B.F."/>
        </authorList>
    </citation>
    <scope>NUCLEOTIDE SEQUENCE [LARGE SCALE GENOMIC DNA]</scope>
    <source>
        <strain evidence="2 3">CeCT 8812</strain>
    </source>
</reference>
<accession>A0A2R8AG61</accession>